<dbReference type="AlphaFoldDB" id="A0A3P7JI58"/>
<dbReference type="EMBL" id="UYYB01120950">
    <property type="protein sequence ID" value="VDM83076.1"/>
    <property type="molecule type" value="Genomic_DNA"/>
</dbReference>
<proteinExistence type="predicted"/>
<evidence type="ECO:0000313" key="1">
    <source>
        <dbReference type="EMBL" id="VDM83076.1"/>
    </source>
</evidence>
<name>A0A3P7JI58_STRVU</name>
<evidence type="ECO:0000313" key="2">
    <source>
        <dbReference type="Proteomes" id="UP000270094"/>
    </source>
</evidence>
<sequence>MENGHQDGGHIGYRGVVVGGNVGYWVTGGKVGYRVIGGNVGYWVTGGKVGYRVIGGNVGYWVTGGKVGYRVTGGNVGYWVTGGKVGYRVIGGNVGYRGVVGAAPRQAAVGQLKLIILYEDNYGRKNFSPVSSSHKHTCGVRSAGKLTIRVTF</sequence>
<reference evidence="1 2" key="1">
    <citation type="submission" date="2018-11" db="EMBL/GenBank/DDBJ databases">
        <authorList>
            <consortium name="Pathogen Informatics"/>
        </authorList>
    </citation>
    <scope>NUCLEOTIDE SEQUENCE [LARGE SCALE GENOMIC DNA]</scope>
</reference>
<gene>
    <name evidence="1" type="ORF">SVUK_LOCUS18074</name>
</gene>
<keyword evidence="2" id="KW-1185">Reference proteome</keyword>
<protein>
    <submittedName>
        <fullName evidence="1">Uncharacterized protein</fullName>
    </submittedName>
</protein>
<accession>A0A3P7JI58</accession>
<dbReference type="Proteomes" id="UP000270094">
    <property type="component" value="Unassembled WGS sequence"/>
</dbReference>
<organism evidence="1 2">
    <name type="scientific">Strongylus vulgaris</name>
    <name type="common">Blood worm</name>
    <dbReference type="NCBI Taxonomy" id="40348"/>
    <lineage>
        <taxon>Eukaryota</taxon>
        <taxon>Metazoa</taxon>
        <taxon>Ecdysozoa</taxon>
        <taxon>Nematoda</taxon>
        <taxon>Chromadorea</taxon>
        <taxon>Rhabditida</taxon>
        <taxon>Rhabditina</taxon>
        <taxon>Rhabditomorpha</taxon>
        <taxon>Strongyloidea</taxon>
        <taxon>Strongylidae</taxon>
        <taxon>Strongylus</taxon>
    </lineage>
</organism>